<evidence type="ECO:0000313" key="4">
    <source>
        <dbReference type="Proteomes" id="UP000252519"/>
    </source>
</evidence>
<keyword evidence="1" id="KW-0732">Signal</keyword>
<accession>A0A368H3E0</accession>
<evidence type="ECO:0000313" key="3">
    <source>
        <dbReference type="EMBL" id="RCN51122.1"/>
    </source>
</evidence>
<keyword evidence="4" id="KW-1185">Reference proteome</keyword>
<evidence type="ECO:0000259" key="2">
    <source>
        <dbReference type="Pfam" id="PF04155"/>
    </source>
</evidence>
<comment type="caution">
    <text evidence="3">The sequence shown here is derived from an EMBL/GenBank/DDBJ whole genome shotgun (WGS) entry which is preliminary data.</text>
</comment>
<name>A0A368H3E0_ANCCA</name>
<dbReference type="Proteomes" id="UP000252519">
    <property type="component" value="Unassembled WGS sequence"/>
</dbReference>
<protein>
    <submittedName>
        <fullName evidence="3">Ground-like domain protein</fullName>
    </submittedName>
</protein>
<dbReference type="Pfam" id="PF04155">
    <property type="entry name" value="Ground-like"/>
    <property type="match status" value="1"/>
</dbReference>
<dbReference type="OrthoDB" id="5841743at2759"/>
<gene>
    <name evidence="3" type="ORF">ANCCAN_02687</name>
</gene>
<organism evidence="3 4">
    <name type="scientific">Ancylostoma caninum</name>
    <name type="common">Dog hookworm</name>
    <dbReference type="NCBI Taxonomy" id="29170"/>
    <lineage>
        <taxon>Eukaryota</taxon>
        <taxon>Metazoa</taxon>
        <taxon>Ecdysozoa</taxon>
        <taxon>Nematoda</taxon>
        <taxon>Chromadorea</taxon>
        <taxon>Rhabditida</taxon>
        <taxon>Rhabditina</taxon>
        <taxon>Rhabditomorpha</taxon>
        <taxon>Strongyloidea</taxon>
        <taxon>Ancylostomatidae</taxon>
        <taxon>Ancylostomatinae</taxon>
        <taxon>Ancylostoma</taxon>
    </lineage>
</organism>
<dbReference type="InterPro" id="IPR007284">
    <property type="entry name" value="Ground-like_dom"/>
</dbReference>
<feature type="signal peptide" evidence="1">
    <location>
        <begin position="1"/>
        <end position="21"/>
    </location>
</feature>
<dbReference type="STRING" id="29170.A0A368H3E0"/>
<evidence type="ECO:0000256" key="1">
    <source>
        <dbReference type="SAM" id="SignalP"/>
    </source>
</evidence>
<feature type="domain" description="Ground-like" evidence="2">
    <location>
        <begin position="59"/>
        <end position="129"/>
    </location>
</feature>
<sequence length="131" mass="14516">MSFSYLLCLFTILFFVTPTFSIFFGNMGGGGCCGGCGCGRKKRSVEHLEQERFHADDSDKLCNNPELKRIIRKHMANDPITSKANLVKALLPEGEQFLVMCSSGESVFSAPRSSIFCSSNSFNHTCYVFGF</sequence>
<dbReference type="EMBL" id="JOJR01000016">
    <property type="protein sequence ID" value="RCN51122.1"/>
    <property type="molecule type" value="Genomic_DNA"/>
</dbReference>
<feature type="chain" id="PRO_5016679979" evidence="1">
    <location>
        <begin position="22"/>
        <end position="131"/>
    </location>
</feature>
<dbReference type="AlphaFoldDB" id="A0A368H3E0"/>
<proteinExistence type="predicted"/>
<reference evidence="3 4" key="1">
    <citation type="submission" date="2014-10" db="EMBL/GenBank/DDBJ databases">
        <title>Draft genome of the hookworm Ancylostoma caninum.</title>
        <authorList>
            <person name="Mitreva M."/>
        </authorList>
    </citation>
    <scope>NUCLEOTIDE SEQUENCE [LARGE SCALE GENOMIC DNA]</scope>
    <source>
        <strain evidence="3 4">Baltimore</strain>
    </source>
</reference>